<dbReference type="Gene3D" id="1.20.120.450">
    <property type="entry name" value="dinb family like domain"/>
    <property type="match status" value="1"/>
</dbReference>
<organism evidence="2 3">
    <name type="scientific">Priestia filamentosa</name>
    <dbReference type="NCBI Taxonomy" id="1402861"/>
    <lineage>
        <taxon>Bacteria</taxon>
        <taxon>Bacillati</taxon>
        <taxon>Bacillota</taxon>
        <taxon>Bacilli</taxon>
        <taxon>Bacillales</taxon>
        <taxon>Bacillaceae</taxon>
        <taxon>Priestia</taxon>
    </lineage>
</organism>
<dbReference type="KEGG" id="beo:BEH_11940"/>
<evidence type="ECO:0000313" key="2">
    <source>
        <dbReference type="EMBL" id="AKO92738.1"/>
    </source>
</evidence>
<dbReference type="PATRIC" id="fig|135735.6.peg.2502"/>
<dbReference type="GeneID" id="93701447"/>
<reference evidence="3" key="2">
    <citation type="submission" date="2015-06" db="EMBL/GenBank/DDBJ databases">
        <title>Genome Sequence of Bacillus endophyticus and Analysis of its Companion Mechanism in the Ketogulonigenium vulgare-Bacillus strain Consortium.</title>
        <authorList>
            <person name="Jia N."/>
            <person name="Du J."/>
            <person name="Ding M.-Z."/>
            <person name="Gao F."/>
            <person name="Yuan Y.-J."/>
        </authorList>
    </citation>
    <scope>NUCLEOTIDE SEQUENCE [LARGE SCALE GENOMIC DNA]</scope>
    <source>
        <strain evidence="3">Hbe603</strain>
    </source>
</reference>
<proteinExistence type="predicted"/>
<evidence type="ECO:0000259" key="1">
    <source>
        <dbReference type="Pfam" id="PF12867"/>
    </source>
</evidence>
<dbReference type="SUPFAM" id="SSF109854">
    <property type="entry name" value="DinB/YfiT-like putative metalloenzymes"/>
    <property type="match status" value="1"/>
</dbReference>
<protein>
    <recommendedName>
        <fullName evidence="1">DinB-like domain-containing protein</fullName>
    </recommendedName>
</protein>
<dbReference type="AlphaFoldDB" id="A0A1X7EBC0"/>
<accession>A0A1X7EBC0</accession>
<sequence length="165" mass="18842">MTILQVKDSITSVQQSLDQVIQISEGLSNEVLRWNPTEEEWSVMQILCHLAEALPYWLNEIEQLLENPGKEWGRGLQDEARLAAVEKSKVHNTSLLDALKKLEEVKLQVENTLSKLDERKLAMEAPSRNPRFGTKPISFIVDHLLVEHASKHLGQIERNLSKVNK</sequence>
<dbReference type="Pfam" id="PF12867">
    <property type="entry name" value="DinB_2"/>
    <property type="match status" value="1"/>
</dbReference>
<dbReference type="EMBL" id="CP011974">
    <property type="protein sequence ID" value="AKO92738.1"/>
    <property type="molecule type" value="Genomic_DNA"/>
</dbReference>
<dbReference type="RefSeq" id="WP_019394385.1">
    <property type="nucleotide sequence ID" value="NZ_ALIM01000034.1"/>
</dbReference>
<gene>
    <name evidence="2" type="ORF">BEH_11940</name>
</gene>
<feature type="domain" description="DinB-like" evidence="1">
    <location>
        <begin position="16"/>
        <end position="156"/>
    </location>
</feature>
<dbReference type="InterPro" id="IPR024775">
    <property type="entry name" value="DinB-like"/>
</dbReference>
<reference evidence="2 3" key="1">
    <citation type="journal article" date="2015" name="PLoS ONE">
        <title>Genome Sequence of Bacillus endophyticus and Analysis of Its Companion Mechanism in the Ketogulonigenium vulgare-Bacillus Strain Consortium.</title>
        <authorList>
            <person name="Jia N."/>
            <person name="Du J."/>
            <person name="Ding M.Z."/>
            <person name="Gao F."/>
            <person name="Yuan Y.J."/>
        </authorList>
    </citation>
    <scope>NUCLEOTIDE SEQUENCE [LARGE SCALE GENOMIC DNA]</scope>
    <source>
        <strain evidence="2 3">Hbe603</strain>
    </source>
</reference>
<dbReference type="Proteomes" id="UP000036202">
    <property type="component" value="Chromosome"/>
</dbReference>
<evidence type="ECO:0000313" key="3">
    <source>
        <dbReference type="Proteomes" id="UP000036202"/>
    </source>
</evidence>
<keyword evidence="3" id="KW-1185">Reference proteome</keyword>
<dbReference type="OrthoDB" id="2374795at2"/>
<name>A0A1X7EBC0_9BACI</name>
<accession>A0A0H4KWN0</accession>
<dbReference type="InterPro" id="IPR034660">
    <property type="entry name" value="DinB/YfiT-like"/>
</dbReference>